<evidence type="ECO:0000256" key="4">
    <source>
        <dbReference type="ARBA" id="ARBA00023008"/>
    </source>
</evidence>
<reference evidence="7" key="1">
    <citation type="submission" date="2016-10" db="EMBL/GenBank/DDBJ databases">
        <authorList>
            <person name="Varghese N."/>
            <person name="Submissions S."/>
        </authorList>
    </citation>
    <scope>NUCLEOTIDE SEQUENCE [LARGE SCALE GENOMIC DNA]</scope>
    <source>
        <strain evidence="7">DSM 7481</strain>
    </source>
</reference>
<accession>A0A1I1TV62</accession>
<dbReference type="InterPro" id="IPR050845">
    <property type="entry name" value="Cu-binding_ET"/>
</dbReference>
<sequence>MASGNHAGGHGDDAIGKPGVASKVTRTVTVDMTDDMKFHSSLIDVKQGETIKFIAKNSGKVKHEMVLGTEKDLKDHYEVMKKNPEMEHADANMVTVAPGKTGEIIWQFTKSGKVDFACLQPGHYDAGMKGLVNVSKK</sequence>
<dbReference type="Proteomes" id="UP000199517">
    <property type="component" value="Unassembled WGS sequence"/>
</dbReference>
<dbReference type="PANTHER" id="PTHR38439:SF3">
    <property type="entry name" value="COPPER-RESISTANT CUPROPROTEIN COPI"/>
    <property type="match status" value="1"/>
</dbReference>
<dbReference type="InterPro" id="IPR008972">
    <property type="entry name" value="Cupredoxin"/>
</dbReference>
<dbReference type="STRING" id="32040.SAMN04489710_10485"/>
<dbReference type="Pfam" id="PF00127">
    <property type="entry name" value="Copper-bind"/>
    <property type="match status" value="1"/>
</dbReference>
<dbReference type="InterPro" id="IPR000923">
    <property type="entry name" value="BlueCu_1"/>
</dbReference>
<dbReference type="CDD" id="cd04211">
    <property type="entry name" value="Cupredoxin_like_2"/>
    <property type="match status" value="1"/>
</dbReference>
<evidence type="ECO:0000256" key="2">
    <source>
        <dbReference type="ARBA" id="ARBA00022723"/>
    </source>
</evidence>
<name>A0A1I1TV62_9BURK</name>
<evidence type="ECO:0000259" key="5">
    <source>
        <dbReference type="Pfam" id="PF00127"/>
    </source>
</evidence>
<gene>
    <name evidence="6" type="ORF">SAMN04489710_10485</name>
</gene>
<comment type="subcellular location">
    <subcellularLocation>
        <location evidence="1">Periplasm</location>
    </subcellularLocation>
</comment>
<feature type="domain" description="Blue (type 1) copper" evidence="5">
    <location>
        <begin position="28"/>
        <end position="134"/>
    </location>
</feature>
<dbReference type="Gene3D" id="2.60.40.420">
    <property type="entry name" value="Cupredoxins - blue copper proteins"/>
    <property type="match status" value="1"/>
</dbReference>
<dbReference type="GO" id="GO:0009055">
    <property type="term" value="F:electron transfer activity"/>
    <property type="evidence" value="ECO:0007669"/>
    <property type="project" value="InterPro"/>
</dbReference>
<dbReference type="SUPFAM" id="SSF49503">
    <property type="entry name" value="Cupredoxins"/>
    <property type="match status" value="1"/>
</dbReference>
<evidence type="ECO:0000313" key="6">
    <source>
        <dbReference type="EMBL" id="SFD62531.1"/>
    </source>
</evidence>
<dbReference type="GO" id="GO:0005507">
    <property type="term" value="F:copper ion binding"/>
    <property type="evidence" value="ECO:0007669"/>
    <property type="project" value="InterPro"/>
</dbReference>
<keyword evidence="2" id="KW-0479">Metal-binding</keyword>
<keyword evidence="7" id="KW-1185">Reference proteome</keyword>
<evidence type="ECO:0000313" key="7">
    <source>
        <dbReference type="Proteomes" id="UP000199517"/>
    </source>
</evidence>
<evidence type="ECO:0000256" key="3">
    <source>
        <dbReference type="ARBA" id="ARBA00022764"/>
    </source>
</evidence>
<keyword evidence="4" id="KW-0186">Copper</keyword>
<proteinExistence type="predicted"/>
<organism evidence="6 7">
    <name type="scientific">Paracidovorax konjaci</name>
    <dbReference type="NCBI Taxonomy" id="32040"/>
    <lineage>
        <taxon>Bacteria</taxon>
        <taxon>Pseudomonadati</taxon>
        <taxon>Pseudomonadota</taxon>
        <taxon>Betaproteobacteria</taxon>
        <taxon>Burkholderiales</taxon>
        <taxon>Comamonadaceae</taxon>
        <taxon>Paracidovorax</taxon>
    </lineage>
</organism>
<protein>
    <submittedName>
        <fullName evidence="6">Uncharacterized copper-binding protein, cupredoxin-like subfamily</fullName>
    </submittedName>
</protein>
<dbReference type="GO" id="GO:0042597">
    <property type="term" value="C:periplasmic space"/>
    <property type="evidence" value="ECO:0007669"/>
    <property type="project" value="UniProtKB-SubCell"/>
</dbReference>
<keyword evidence="3" id="KW-0574">Periplasm</keyword>
<dbReference type="PANTHER" id="PTHR38439">
    <property type="entry name" value="AURACYANIN-B"/>
    <property type="match status" value="1"/>
</dbReference>
<dbReference type="AlphaFoldDB" id="A0A1I1TV62"/>
<dbReference type="EMBL" id="FOMQ01000004">
    <property type="protein sequence ID" value="SFD62531.1"/>
    <property type="molecule type" value="Genomic_DNA"/>
</dbReference>
<evidence type="ECO:0000256" key="1">
    <source>
        <dbReference type="ARBA" id="ARBA00004418"/>
    </source>
</evidence>